<feature type="compositionally biased region" description="Basic and acidic residues" evidence="1">
    <location>
        <begin position="148"/>
        <end position="172"/>
    </location>
</feature>
<protein>
    <submittedName>
        <fullName evidence="2">Uncharacterized protein</fullName>
    </submittedName>
</protein>
<sequence length="220" mass="23922">MESVPLKDSSIVPGGSEAEAMCAVQIAGFQPKRGVKTACSACKQQPSGPRPPIAASSVTAAIRSADAKIVEYETTVAEADARVCYRASSRAVGPAISHSSETSTGITTVSAGLFGGGGSVHVVVQRSIISSWMLQQQLHHQEEDKRMAFSREVEPEQDRVEQEQRERQDSESAVHLPMPPSQRIGYVASKVHLKLCRTEDQRRKMEPKQAAARKLQELEQ</sequence>
<dbReference type="Proteomes" id="UP001562425">
    <property type="component" value="Unassembled WGS sequence"/>
</dbReference>
<comment type="caution">
    <text evidence="2">The sequence shown here is derived from an EMBL/GenBank/DDBJ whole genome shotgun (WGS) entry which is preliminary data.</text>
</comment>
<evidence type="ECO:0000313" key="3">
    <source>
        <dbReference type="Proteomes" id="UP001562425"/>
    </source>
</evidence>
<name>A0ABD1CZ04_CULPP</name>
<dbReference type="EMBL" id="JBEHCU010008520">
    <property type="protein sequence ID" value="KAL1382239.1"/>
    <property type="molecule type" value="Genomic_DNA"/>
</dbReference>
<organism evidence="2 3">
    <name type="scientific">Culex pipiens pipiens</name>
    <name type="common">Northern house mosquito</name>
    <dbReference type="NCBI Taxonomy" id="38569"/>
    <lineage>
        <taxon>Eukaryota</taxon>
        <taxon>Metazoa</taxon>
        <taxon>Ecdysozoa</taxon>
        <taxon>Arthropoda</taxon>
        <taxon>Hexapoda</taxon>
        <taxon>Insecta</taxon>
        <taxon>Pterygota</taxon>
        <taxon>Neoptera</taxon>
        <taxon>Endopterygota</taxon>
        <taxon>Diptera</taxon>
        <taxon>Nematocera</taxon>
        <taxon>Culicoidea</taxon>
        <taxon>Culicidae</taxon>
        <taxon>Culicinae</taxon>
        <taxon>Culicini</taxon>
        <taxon>Culex</taxon>
        <taxon>Culex</taxon>
    </lineage>
</organism>
<gene>
    <name evidence="2" type="ORF">pipiens_013282</name>
</gene>
<reference evidence="2 3" key="1">
    <citation type="submission" date="2024-05" db="EMBL/GenBank/DDBJ databases">
        <title>Culex pipiens pipiens assembly and annotation.</title>
        <authorList>
            <person name="Alout H."/>
            <person name="Durand T."/>
        </authorList>
    </citation>
    <scope>NUCLEOTIDE SEQUENCE [LARGE SCALE GENOMIC DNA]</scope>
    <source>
        <strain evidence="2">HA-2024</strain>
        <tissue evidence="2">Whole body</tissue>
    </source>
</reference>
<keyword evidence="3" id="KW-1185">Reference proteome</keyword>
<feature type="compositionally biased region" description="Basic and acidic residues" evidence="1">
    <location>
        <begin position="198"/>
        <end position="207"/>
    </location>
</feature>
<evidence type="ECO:0000256" key="1">
    <source>
        <dbReference type="SAM" id="MobiDB-lite"/>
    </source>
</evidence>
<proteinExistence type="predicted"/>
<feature type="region of interest" description="Disordered" evidence="1">
    <location>
        <begin position="148"/>
        <end position="184"/>
    </location>
</feature>
<dbReference type="AlphaFoldDB" id="A0ABD1CZ04"/>
<evidence type="ECO:0000313" key="2">
    <source>
        <dbReference type="EMBL" id="KAL1382239.1"/>
    </source>
</evidence>
<feature type="region of interest" description="Disordered" evidence="1">
    <location>
        <begin position="198"/>
        <end position="220"/>
    </location>
</feature>
<accession>A0ABD1CZ04</accession>